<keyword evidence="1" id="KW-1133">Transmembrane helix</keyword>
<protein>
    <submittedName>
        <fullName evidence="2">Uncharacterized protein</fullName>
    </submittedName>
</protein>
<evidence type="ECO:0000313" key="3">
    <source>
        <dbReference type="Proteomes" id="UP001469553"/>
    </source>
</evidence>
<evidence type="ECO:0000313" key="2">
    <source>
        <dbReference type="EMBL" id="MEQ2295789.1"/>
    </source>
</evidence>
<dbReference type="EMBL" id="JAHRIP010039013">
    <property type="protein sequence ID" value="MEQ2295789.1"/>
    <property type="molecule type" value="Genomic_DNA"/>
</dbReference>
<comment type="caution">
    <text evidence="2">The sequence shown here is derived from an EMBL/GenBank/DDBJ whole genome shotgun (WGS) entry which is preliminary data.</text>
</comment>
<feature type="transmembrane region" description="Helical" evidence="1">
    <location>
        <begin position="29"/>
        <end position="46"/>
    </location>
</feature>
<organism evidence="2 3">
    <name type="scientific">Ameca splendens</name>
    <dbReference type="NCBI Taxonomy" id="208324"/>
    <lineage>
        <taxon>Eukaryota</taxon>
        <taxon>Metazoa</taxon>
        <taxon>Chordata</taxon>
        <taxon>Craniata</taxon>
        <taxon>Vertebrata</taxon>
        <taxon>Euteleostomi</taxon>
        <taxon>Actinopterygii</taxon>
        <taxon>Neopterygii</taxon>
        <taxon>Teleostei</taxon>
        <taxon>Neoteleostei</taxon>
        <taxon>Acanthomorphata</taxon>
        <taxon>Ovalentaria</taxon>
        <taxon>Atherinomorphae</taxon>
        <taxon>Cyprinodontiformes</taxon>
        <taxon>Goodeidae</taxon>
        <taxon>Ameca</taxon>
    </lineage>
</organism>
<accession>A0ABV0YQ33</accession>
<dbReference type="Proteomes" id="UP001469553">
    <property type="component" value="Unassembled WGS sequence"/>
</dbReference>
<keyword evidence="3" id="KW-1185">Reference proteome</keyword>
<proteinExistence type="predicted"/>
<name>A0ABV0YQ33_9TELE</name>
<evidence type="ECO:0000256" key="1">
    <source>
        <dbReference type="SAM" id="Phobius"/>
    </source>
</evidence>
<keyword evidence="1" id="KW-0812">Transmembrane</keyword>
<reference evidence="2 3" key="1">
    <citation type="submission" date="2021-06" db="EMBL/GenBank/DDBJ databases">
        <authorList>
            <person name="Palmer J.M."/>
        </authorList>
    </citation>
    <scope>NUCLEOTIDE SEQUENCE [LARGE SCALE GENOMIC DNA]</scope>
    <source>
        <strain evidence="2 3">AS_MEX2019</strain>
        <tissue evidence="2">Muscle</tissue>
    </source>
</reference>
<sequence length="144" mass="16584">METDRMAALGFSVLMREWRRRMAFDPWHGSLYLSLSAVITLFLLWIEKQTCTAGFDQLSQAHLTLSSTFAITKRPLISVTTCKYELIDHPAGKEKKRQKQICQNIILFAELHCEQPSQSSSSDFISYVCPNHTKALWLFEEVLL</sequence>
<keyword evidence="1" id="KW-0472">Membrane</keyword>
<gene>
    <name evidence="2" type="ORF">AMECASPLE_018114</name>
</gene>